<dbReference type="PROSITE" id="PS50943">
    <property type="entry name" value="HTH_CROC1"/>
    <property type="match status" value="1"/>
</dbReference>
<dbReference type="Gene3D" id="1.10.260.40">
    <property type="entry name" value="lambda repressor-like DNA-binding domains"/>
    <property type="match status" value="1"/>
</dbReference>
<dbReference type="GO" id="GO:0003677">
    <property type="term" value="F:DNA binding"/>
    <property type="evidence" value="ECO:0007669"/>
    <property type="project" value="UniProtKB-KW"/>
</dbReference>
<protein>
    <submittedName>
        <fullName evidence="3">DNA-binding protein</fullName>
    </submittedName>
</protein>
<keyword evidence="3" id="KW-0238">DNA-binding</keyword>
<accession>A0A2P2FEQ1</accession>
<dbReference type="InterPro" id="IPR043917">
    <property type="entry name" value="DUF5753"/>
</dbReference>
<evidence type="ECO:0000256" key="1">
    <source>
        <dbReference type="SAM" id="MobiDB-lite"/>
    </source>
</evidence>
<dbReference type="SUPFAM" id="SSF47413">
    <property type="entry name" value="lambda repressor-like DNA-binding domains"/>
    <property type="match status" value="1"/>
</dbReference>
<evidence type="ECO:0000313" key="3">
    <source>
        <dbReference type="EMBL" id="KFU75204.1"/>
    </source>
</evidence>
<dbReference type="InterPro" id="IPR001387">
    <property type="entry name" value="Cro/C1-type_HTH"/>
</dbReference>
<feature type="domain" description="HTH cro/C1-type" evidence="2">
    <location>
        <begin position="19"/>
        <end position="73"/>
    </location>
</feature>
<gene>
    <name evidence="3" type="ORF">BB31_42805</name>
</gene>
<dbReference type="InterPro" id="IPR010982">
    <property type="entry name" value="Lambda_DNA-bd_dom_sf"/>
</dbReference>
<dbReference type="CDD" id="cd00093">
    <property type="entry name" value="HTH_XRE"/>
    <property type="match status" value="1"/>
</dbReference>
<proteinExistence type="predicted"/>
<dbReference type="Proteomes" id="UP000256220">
    <property type="component" value="Unassembled WGS sequence"/>
</dbReference>
<dbReference type="Pfam" id="PF13560">
    <property type="entry name" value="HTH_31"/>
    <property type="match status" value="1"/>
</dbReference>
<keyword evidence="4" id="KW-1185">Reference proteome</keyword>
<dbReference type="AlphaFoldDB" id="A0A2P2FEQ1"/>
<comment type="caution">
    <text evidence="3">The sequence shown here is derived from an EMBL/GenBank/DDBJ whole genome shotgun (WGS) entry which is preliminary data.</text>
</comment>
<dbReference type="EMBL" id="JFBM01000095">
    <property type="protein sequence ID" value="KFU75204.1"/>
    <property type="molecule type" value="Genomic_DNA"/>
</dbReference>
<name>A0A2P2FEQ1_AMYLU</name>
<reference evidence="3 4" key="1">
    <citation type="journal article" date="2014" name="Genome Announc.">
        <title>Draft Genome Sequence of Amycolatopsis lurida NRRL 2430, Producer of the Glycopeptide Family Antibiotic Ristocetin.</title>
        <authorList>
            <person name="Kwun M.J."/>
            <person name="Hong H.J."/>
        </authorList>
    </citation>
    <scope>NUCLEOTIDE SEQUENCE [LARGE SCALE GENOMIC DNA]</scope>
    <source>
        <strain evidence="3 4">NRRL 2430</strain>
    </source>
</reference>
<sequence length="294" mass="33219">MAPRRQTPSVRLRRMAAELRRLRGSADLSREHVSEQTGINEATLYRIETAKAKPQKRTLMALLNLYEVPAEQREYLFALLKDATKQGWLRPYHSELPEEYTAYISFENEAQSVRNYESLFLPGLLQDENYARAVIRGVLPSATDDEVEDRVRARVERQAVLTKDKALKFWAVVDEAALRRVVGGPAVMSAQLEHLRRMVKAPNITLQVIPFSAGAHPGMPGQFVLMDFEDPMDTDLIYIDSMAGDLFLESDADISRYKAIFDNLVAVAHSPQRLGLTHQGSGQRREGEGRLGRP</sequence>
<dbReference type="Pfam" id="PF19054">
    <property type="entry name" value="DUF5753"/>
    <property type="match status" value="1"/>
</dbReference>
<evidence type="ECO:0000259" key="2">
    <source>
        <dbReference type="PROSITE" id="PS50943"/>
    </source>
</evidence>
<feature type="region of interest" description="Disordered" evidence="1">
    <location>
        <begin position="275"/>
        <end position="294"/>
    </location>
</feature>
<evidence type="ECO:0000313" key="4">
    <source>
        <dbReference type="Proteomes" id="UP000256220"/>
    </source>
</evidence>
<dbReference type="SMART" id="SM00530">
    <property type="entry name" value="HTH_XRE"/>
    <property type="match status" value="1"/>
</dbReference>
<feature type="compositionally biased region" description="Basic and acidic residues" evidence="1">
    <location>
        <begin position="283"/>
        <end position="294"/>
    </location>
</feature>
<organism evidence="3 4">
    <name type="scientific">Amycolatopsis lurida NRRL 2430</name>
    <dbReference type="NCBI Taxonomy" id="1460371"/>
    <lineage>
        <taxon>Bacteria</taxon>
        <taxon>Bacillati</taxon>
        <taxon>Actinomycetota</taxon>
        <taxon>Actinomycetes</taxon>
        <taxon>Pseudonocardiales</taxon>
        <taxon>Pseudonocardiaceae</taxon>
        <taxon>Amycolatopsis</taxon>
    </lineage>
</organism>